<dbReference type="EMBL" id="JARIHO010000011">
    <property type="protein sequence ID" value="KAJ7353573.1"/>
    <property type="molecule type" value="Genomic_DNA"/>
</dbReference>
<organism evidence="1 2">
    <name type="scientific">Mycena albidolilacea</name>
    <dbReference type="NCBI Taxonomy" id="1033008"/>
    <lineage>
        <taxon>Eukaryota</taxon>
        <taxon>Fungi</taxon>
        <taxon>Dikarya</taxon>
        <taxon>Basidiomycota</taxon>
        <taxon>Agaricomycotina</taxon>
        <taxon>Agaricomycetes</taxon>
        <taxon>Agaricomycetidae</taxon>
        <taxon>Agaricales</taxon>
        <taxon>Marasmiineae</taxon>
        <taxon>Mycenaceae</taxon>
        <taxon>Mycena</taxon>
    </lineage>
</organism>
<feature type="non-terminal residue" evidence="1">
    <location>
        <position position="53"/>
    </location>
</feature>
<evidence type="ECO:0000313" key="1">
    <source>
        <dbReference type="EMBL" id="KAJ7353573.1"/>
    </source>
</evidence>
<evidence type="ECO:0000313" key="2">
    <source>
        <dbReference type="Proteomes" id="UP001218218"/>
    </source>
</evidence>
<proteinExistence type="predicted"/>
<dbReference type="Proteomes" id="UP001218218">
    <property type="component" value="Unassembled WGS sequence"/>
</dbReference>
<sequence length="53" mass="6037">MTLAQVIEFSLRFGPAIIHGTGFTAVPWMIVETDVQYLRFAPSSGIQKRERNR</sequence>
<keyword evidence="2" id="KW-1185">Reference proteome</keyword>
<name>A0AAD7ABR2_9AGAR</name>
<comment type="caution">
    <text evidence="1">The sequence shown here is derived from an EMBL/GenBank/DDBJ whole genome shotgun (WGS) entry which is preliminary data.</text>
</comment>
<reference evidence="1" key="1">
    <citation type="submission" date="2023-03" db="EMBL/GenBank/DDBJ databases">
        <title>Massive genome expansion in bonnet fungi (Mycena s.s.) driven by repeated elements and novel gene families across ecological guilds.</title>
        <authorList>
            <consortium name="Lawrence Berkeley National Laboratory"/>
            <person name="Harder C.B."/>
            <person name="Miyauchi S."/>
            <person name="Viragh M."/>
            <person name="Kuo A."/>
            <person name="Thoen E."/>
            <person name="Andreopoulos B."/>
            <person name="Lu D."/>
            <person name="Skrede I."/>
            <person name="Drula E."/>
            <person name="Henrissat B."/>
            <person name="Morin E."/>
            <person name="Kohler A."/>
            <person name="Barry K."/>
            <person name="LaButti K."/>
            <person name="Morin E."/>
            <person name="Salamov A."/>
            <person name="Lipzen A."/>
            <person name="Mereny Z."/>
            <person name="Hegedus B."/>
            <person name="Baldrian P."/>
            <person name="Stursova M."/>
            <person name="Weitz H."/>
            <person name="Taylor A."/>
            <person name="Grigoriev I.V."/>
            <person name="Nagy L.G."/>
            <person name="Martin F."/>
            <person name="Kauserud H."/>
        </authorList>
    </citation>
    <scope>NUCLEOTIDE SEQUENCE</scope>
    <source>
        <strain evidence="1">CBHHK002</strain>
    </source>
</reference>
<protein>
    <submittedName>
        <fullName evidence="1">Uncharacterized protein</fullName>
    </submittedName>
</protein>
<accession>A0AAD7ABR2</accession>
<dbReference type="AlphaFoldDB" id="A0AAD7ABR2"/>
<gene>
    <name evidence="1" type="ORF">DFH08DRAFT_934431</name>
</gene>